<dbReference type="GeneTree" id="ENSGT01040000244381"/>
<organism evidence="2 3">
    <name type="scientific">Meleagris gallopavo</name>
    <name type="common">Wild turkey</name>
    <dbReference type="NCBI Taxonomy" id="9103"/>
    <lineage>
        <taxon>Eukaryota</taxon>
        <taxon>Metazoa</taxon>
        <taxon>Chordata</taxon>
        <taxon>Craniata</taxon>
        <taxon>Vertebrata</taxon>
        <taxon>Euteleostomi</taxon>
        <taxon>Archelosauria</taxon>
        <taxon>Archosauria</taxon>
        <taxon>Dinosauria</taxon>
        <taxon>Saurischia</taxon>
        <taxon>Theropoda</taxon>
        <taxon>Coelurosauria</taxon>
        <taxon>Aves</taxon>
        <taxon>Neognathae</taxon>
        <taxon>Galloanserae</taxon>
        <taxon>Galliformes</taxon>
        <taxon>Phasianidae</taxon>
        <taxon>Meleagridinae</taxon>
        <taxon>Meleagris</taxon>
    </lineage>
</organism>
<dbReference type="HOGENOM" id="CLU_039326_2_1_1"/>
<accession>G1NGR6</accession>
<feature type="region of interest" description="Disordered" evidence="1">
    <location>
        <begin position="1"/>
        <end position="24"/>
    </location>
</feature>
<keyword evidence="3" id="KW-1185">Reference proteome</keyword>
<evidence type="ECO:0000313" key="3">
    <source>
        <dbReference type="Proteomes" id="UP000001645"/>
    </source>
</evidence>
<sequence length="69" mass="7858">FVNPDVSYGHLQSGDYQSPSTTKEAKKDASQGLLQIFWKPSTCKEIFNIGHSFHVNFDHKYNQVSKRGI</sequence>
<dbReference type="Ensembl" id="ENSMGAT00000013192.2">
    <property type="protein sequence ID" value="ENSMGAP00000012303.2"/>
    <property type="gene ID" value="ENSMGAG00000011729.2"/>
</dbReference>
<name>G1NGR6_MELGA</name>
<protein>
    <submittedName>
        <fullName evidence="2">Uncharacterized protein</fullName>
    </submittedName>
</protein>
<reference evidence="2 3" key="1">
    <citation type="journal article" date="2010" name="PLoS Biol.">
        <title>Multi-platform next-generation sequencing of the domestic turkey (Meleagris gallopavo): genome assembly and analysis.</title>
        <authorList>
            <person name="Dalloul R.A."/>
            <person name="Long J.A."/>
            <person name="Zimin A.V."/>
            <person name="Aslam L."/>
            <person name="Beal K."/>
            <person name="Blomberg L.A."/>
            <person name="Bouffard P."/>
            <person name="Burt D.W."/>
            <person name="Crasta O."/>
            <person name="Crooijmans R.P."/>
            <person name="Cooper K."/>
            <person name="Coulombe R.A."/>
            <person name="De S."/>
            <person name="Delany M.E."/>
            <person name="Dodgson J.B."/>
            <person name="Dong J.J."/>
            <person name="Evans C."/>
            <person name="Frederickson K.M."/>
            <person name="Flicek P."/>
            <person name="Florea L."/>
            <person name="Folkerts O."/>
            <person name="Groenen M.A."/>
            <person name="Harkins T.T."/>
            <person name="Herrero J."/>
            <person name="Hoffmann S."/>
            <person name="Megens H.J."/>
            <person name="Jiang A."/>
            <person name="de Jong P."/>
            <person name="Kaiser P."/>
            <person name="Kim H."/>
            <person name="Kim K.W."/>
            <person name="Kim S."/>
            <person name="Langenberger D."/>
            <person name="Lee M.K."/>
            <person name="Lee T."/>
            <person name="Mane S."/>
            <person name="Marcais G."/>
            <person name="Marz M."/>
            <person name="McElroy A.P."/>
            <person name="Modise T."/>
            <person name="Nefedov M."/>
            <person name="Notredame C."/>
            <person name="Paton I.R."/>
            <person name="Payne W.S."/>
            <person name="Pertea G."/>
            <person name="Prickett D."/>
            <person name="Puiu D."/>
            <person name="Qioa D."/>
            <person name="Raineri E."/>
            <person name="Ruffier M."/>
            <person name="Salzberg S.L."/>
            <person name="Schatz M.C."/>
            <person name="Scheuring C."/>
            <person name="Schmidt C.J."/>
            <person name="Schroeder S."/>
            <person name="Searle S.M."/>
            <person name="Smith E.J."/>
            <person name="Smith J."/>
            <person name="Sonstegard T.S."/>
            <person name="Stadler P.F."/>
            <person name="Tafer H."/>
            <person name="Tu Z.J."/>
            <person name="Van Tassell C.P."/>
            <person name="Vilella A.J."/>
            <person name="Williams K.P."/>
            <person name="Yorke J.A."/>
            <person name="Zhang L."/>
            <person name="Zhang H.B."/>
            <person name="Zhang X."/>
            <person name="Zhang Y."/>
            <person name="Reed K.M."/>
        </authorList>
    </citation>
    <scope>NUCLEOTIDE SEQUENCE [LARGE SCALE GENOMIC DNA]</scope>
</reference>
<dbReference type="OrthoDB" id="9392160at2759"/>
<dbReference type="Bgee" id="ENSMGAG00000011729">
    <property type="expression patterns" value="Expressed in breast and 2 other cell types or tissues"/>
</dbReference>
<reference evidence="2" key="2">
    <citation type="submission" date="2025-08" db="UniProtKB">
        <authorList>
            <consortium name="Ensembl"/>
        </authorList>
    </citation>
    <scope>IDENTIFICATION</scope>
</reference>
<evidence type="ECO:0000313" key="2">
    <source>
        <dbReference type="Ensembl" id="ENSMGAP00000012303.2"/>
    </source>
</evidence>
<dbReference type="AlphaFoldDB" id="G1NGR6"/>
<evidence type="ECO:0000256" key="1">
    <source>
        <dbReference type="SAM" id="MobiDB-lite"/>
    </source>
</evidence>
<proteinExistence type="predicted"/>
<dbReference type="Proteomes" id="UP000001645">
    <property type="component" value="Chromosome 3"/>
</dbReference>
<dbReference type="InParanoid" id="G1NGR6"/>
<reference evidence="2" key="3">
    <citation type="submission" date="2025-09" db="UniProtKB">
        <authorList>
            <consortium name="Ensembl"/>
        </authorList>
    </citation>
    <scope>IDENTIFICATION</scope>
</reference>